<accession>A0A392SZH2</accession>
<name>A0A392SZH2_9FABA</name>
<reference evidence="1 2" key="1">
    <citation type="journal article" date="2018" name="Front. Plant Sci.">
        <title>Red Clover (Trifolium pratense) and Zigzag Clover (T. medium) - A Picture of Genomic Similarities and Differences.</title>
        <authorList>
            <person name="Dluhosova J."/>
            <person name="Istvanek J."/>
            <person name="Nedelnik J."/>
            <person name="Repkova J."/>
        </authorList>
    </citation>
    <scope>NUCLEOTIDE SEQUENCE [LARGE SCALE GENOMIC DNA]</scope>
    <source>
        <strain evidence="2">cv. 10/8</strain>
        <tissue evidence="1">Leaf</tissue>
    </source>
</reference>
<comment type="caution">
    <text evidence="1">The sequence shown here is derived from an EMBL/GenBank/DDBJ whole genome shotgun (WGS) entry which is preliminary data.</text>
</comment>
<feature type="non-terminal residue" evidence="1">
    <location>
        <position position="41"/>
    </location>
</feature>
<organism evidence="1 2">
    <name type="scientific">Trifolium medium</name>
    <dbReference type="NCBI Taxonomy" id="97028"/>
    <lineage>
        <taxon>Eukaryota</taxon>
        <taxon>Viridiplantae</taxon>
        <taxon>Streptophyta</taxon>
        <taxon>Embryophyta</taxon>
        <taxon>Tracheophyta</taxon>
        <taxon>Spermatophyta</taxon>
        <taxon>Magnoliopsida</taxon>
        <taxon>eudicotyledons</taxon>
        <taxon>Gunneridae</taxon>
        <taxon>Pentapetalae</taxon>
        <taxon>rosids</taxon>
        <taxon>fabids</taxon>
        <taxon>Fabales</taxon>
        <taxon>Fabaceae</taxon>
        <taxon>Papilionoideae</taxon>
        <taxon>50 kb inversion clade</taxon>
        <taxon>NPAAA clade</taxon>
        <taxon>Hologalegina</taxon>
        <taxon>IRL clade</taxon>
        <taxon>Trifolieae</taxon>
        <taxon>Trifolium</taxon>
    </lineage>
</organism>
<keyword evidence="2" id="KW-1185">Reference proteome</keyword>
<dbReference type="Proteomes" id="UP000265520">
    <property type="component" value="Unassembled WGS sequence"/>
</dbReference>
<feature type="non-terminal residue" evidence="1">
    <location>
        <position position="1"/>
    </location>
</feature>
<proteinExistence type="predicted"/>
<sequence>VYVRIHAEADDKLSTVEELAATGECGIDPLIDHRARGGHSD</sequence>
<protein>
    <submittedName>
        <fullName evidence="1">Uncharacterized protein</fullName>
    </submittedName>
</protein>
<evidence type="ECO:0000313" key="1">
    <source>
        <dbReference type="EMBL" id="MCI54261.1"/>
    </source>
</evidence>
<dbReference type="EMBL" id="LXQA010476565">
    <property type="protein sequence ID" value="MCI54261.1"/>
    <property type="molecule type" value="Genomic_DNA"/>
</dbReference>
<evidence type="ECO:0000313" key="2">
    <source>
        <dbReference type="Proteomes" id="UP000265520"/>
    </source>
</evidence>
<dbReference type="AlphaFoldDB" id="A0A392SZH2"/>